<dbReference type="Proteomes" id="UP000396788">
    <property type="component" value="Unassembled WGS sequence"/>
</dbReference>
<proteinExistence type="predicted"/>
<evidence type="ECO:0000313" key="2">
    <source>
        <dbReference type="Proteomes" id="UP000396788"/>
    </source>
</evidence>
<dbReference type="EMBL" id="CABPRY010000006">
    <property type="protein sequence ID" value="VVE17178.1"/>
    <property type="molecule type" value="Genomic_DNA"/>
</dbReference>
<sequence>MNSNIQPQKQSVHRYQVGMQVVDSDEKILGEITSLVQEDGRIFAVVNGDYEVDLAGSSEVIDLTGTARAYNPALKPSWIRLNALTRRV</sequence>
<protein>
    <submittedName>
        <fullName evidence="1">Uncharacterized protein</fullName>
    </submittedName>
</protein>
<evidence type="ECO:0000313" key="1">
    <source>
        <dbReference type="EMBL" id="VVE17178.1"/>
    </source>
</evidence>
<organism evidence="1 2">
    <name type="scientific">Pandoraea cepalis</name>
    <dbReference type="NCBI Taxonomy" id="2508294"/>
    <lineage>
        <taxon>Bacteria</taxon>
        <taxon>Pseudomonadati</taxon>
        <taxon>Pseudomonadota</taxon>
        <taxon>Betaproteobacteria</taxon>
        <taxon>Burkholderiales</taxon>
        <taxon>Burkholderiaceae</taxon>
        <taxon>Pandoraea</taxon>
    </lineage>
</organism>
<dbReference type="AlphaFoldDB" id="A0A5E4VXM6"/>
<gene>
    <name evidence="1" type="ORF">PCE31107_02956</name>
</gene>
<name>A0A5E4VXM6_9BURK</name>
<reference evidence="1 2" key="1">
    <citation type="submission" date="2019-08" db="EMBL/GenBank/DDBJ databases">
        <authorList>
            <person name="Peeters C."/>
        </authorList>
    </citation>
    <scope>NUCLEOTIDE SEQUENCE [LARGE SCALE GENOMIC DNA]</scope>
    <source>
        <strain evidence="1 2">LMG 31107</strain>
    </source>
</reference>
<accession>A0A5E4VXM6</accession>
<dbReference type="RefSeq" id="WP_150609370.1">
    <property type="nucleotide sequence ID" value="NZ_CABPRY010000006.1"/>
</dbReference>